<evidence type="ECO:0000256" key="1">
    <source>
        <dbReference type="ARBA" id="ARBA00004613"/>
    </source>
</evidence>
<dbReference type="PANTHER" id="PTHR11475">
    <property type="entry name" value="OXIDASE/PEROXIDASE"/>
    <property type="match status" value="1"/>
</dbReference>
<feature type="region of interest" description="Disordered" evidence="4">
    <location>
        <begin position="131"/>
        <end position="172"/>
    </location>
</feature>
<dbReference type="PROSITE" id="PS50292">
    <property type="entry name" value="PEROXIDASE_3"/>
    <property type="match status" value="1"/>
</dbReference>
<keyword evidence="5" id="KW-0575">Peroxidase</keyword>
<protein>
    <submittedName>
        <fullName evidence="5">Heme peroxidase family protein</fullName>
    </submittedName>
</protein>
<keyword evidence="6" id="KW-1185">Reference proteome</keyword>
<dbReference type="InterPro" id="IPR019791">
    <property type="entry name" value="Haem_peroxidase_animal"/>
</dbReference>
<evidence type="ECO:0000313" key="5">
    <source>
        <dbReference type="EMBL" id="MEM5290691.1"/>
    </source>
</evidence>
<organism evidence="5 6">
    <name type="scientific">Paraburkholderia sabiae</name>
    <dbReference type="NCBI Taxonomy" id="273251"/>
    <lineage>
        <taxon>Bacteria</taxon>
        <taxon>Pseudomonadati</taxon>
        <taxon>Pseudomonadota</taxon>
        <taxon>Betaproteobacteria</taxon>
        <taxon>Burkholderiales</taxon>
        <taxon>Burkholderiaceae</taxon>
        <taxon>Paraburkholderia</taxon>
    </lineage>
</organism>
<evidence type="ECO:0000256" key="3">
    <source>
        <dbReference type="ARBA" id="ARBA00023180"/>
    </source>
</evidence>
<dbReference type="CDD" id="cd09819">
    <property type="entry name" value="An_peroxidase_bacterial_1"/>
    <property type="match status" value="1"/>
</dbReference>
<keyword evidence="5" id="KW-0560">Oxidoreductase</keyword>
<comment type="subcellular location">
    <subcellularLocation>
        <location evidence="1">Secreted</location>
    </subcellularLocation>
</comment>
<gene>
    <name evidence="5" type="ORF">V4C55_33730</name>
</gene>
<evidence type="ECO:0000256" key="2">
    <source>
        <dbReference type="ARBA" id="ARBA00022525"/>
    </source>
</evidence>
<name>A0ABU9QMP0_9BURK</name>
<dbReference type="Proteomes" id="UP001494588">
    <property type="component" value="Unassembled WGS sequence"/>
</dbReference>
<reference evidence="5 6" key="1">
    <citation type="submission" date="2024-01" db="EMBL/GenBank/DDBJ databases">
        <title>The diversity of rhizobia nodulating Mimosa spp. in eleven states of Brazil covering several biomes is determined by host plant, location, and edaphic factors.</title>
        <authorList>
            <person name="Rouws L."/>
            <person name="Barauna A."/>
            <person name="Beukes C."/>
            <person name="De Faria S.M."/>
            <person name="Gross E."/>
            <person name="Dos Reis Junior F.B."/>
            <person name="Simon M."/>
            <person name="Maluk M."/>
            <person name="Odee D.W."/>
            <person name="Kenicer G."/>
            <person name="Young J.P.W."/>
            <person name="Reis V.M."/>
            <person name="Zilli J."/>
            <person name="James E.K."/>
        </authorList>
    </citation>
    <scope>NUCLEOTIDE SEQUENCE [LARGE SCALE GENOMIC DNA]</scope>
    <source>
        <strain evidence="5 6">JPY77</strain>
    </source>
</reference>
<keyword evidence="3" id="KW-0325">Glycoprotein</keyword>
<keyword evidence="2" id="KW-0964">Secreted</keyword>
<sequence>MFRWLPGETYSKGDLTLLAKSMIQAETAVIIGPDVDVPPDIEIPADHKPPAEGPDVIQPFPQVGEHAGDLLDTVFGSPEPDDENPFIPAGYTYFGQFIDHDLTFDPNSSLQKQNDPDGLDDFRTPRFDLDSLYGRGPDDQPYLYQDSPESGGGIRFRLGRTPDGSADRPGELQRNIDGRALIGDPRNDENAIICQLQAVFLNFHNRVIDTLEQVRPQLAADHHACFVEAQRIVRWHYQYIVLNDYLRRIVGDKTWHEVFQGVNASATHPPHPHLKFYRPKNGQAYMPVEFSVAAFRFGHSMIRPSYALRPNDSTVGGDPAKSFSKAFHRIPLFSSDGTTPATNLHGFAPLPPNWEIDWNMFFAKGVLPTELVEDGKRQVKPQAQDHVTQPGYRIDTKLVDPLAMLPPTVAKSGNEPDGIPVLAYRNLLRGSAFELPSGQNVARALELPVLPEDKLWGDINSETLKDSKTNPFAYRAPLWYYVLKEAELTRASAQSGEITDTLGGHHLGPVGGRIVSEVIVGIALNDHSSYLYQDSTWTPADEAARSGFAPGEPITDMYQLIHWTTGGTMSFLNAK</sequence>
<dbReference type="EMBL" id="JAZHGC010000039">
    <property type="protein sequence ID" value="MEM5290691.1"/>
    <property type="molecule type" value="Genomic_DNA"/>
</dbReference>
<dbReference type="InterPro" id="IPR037120">
    <property type="entry name" value="Haem_peroxidase_sf_animal"/>
</dbReference>
<comment type="caution">
    <text evidence="5">The sequence shown here is derived from an EMBL/GenBank/DDBJ whole genome shotgun (WGS) entry which is preliminary data.</text>
</comment>
<dbReference type="RefSeq" id="WP_201647968.1">
    <property type="nucleotide sequence ID" value="NZ_CAJHCS010000001.1"/>
</dbReference>
<dbReference type="PANTHER" id="PTHR11475:SF4">
    <property type="entry name" value="CHORION PEROXIDASE"/>
    <property type="match status" value="1"/>
</dbReference>
<dbReference type="GO" id="GO:0004601">
    <property type="term" value="F:peroxidase activity"/>
    <property type="evidence" value="ECO:0007669"/>
    <property type="project" value="UniProtKB-KW"/>
</dbReference>
<dbReference type="InterPro" id="IPR010255">
    <property type="entry name" value="Haem_peroxidase_sf"/>
</dbReference>
<proteinExistence type="predicted"/>
<accession>A0ABU9QMP0</accession>
<evidence type="ECO:0000256" key="4">
    <source>
        <dbReference type="SAM" id="MobiDB-lite"/>
    </source>
</evidence>
<dbReference type="SUPFAM" id="SSF48113">
    <property type="entry name" value="Heme-dependent peroxidases"/>
    <property type="match status" value="1"/>
</dbReference>
<dbReference type="Pfam" id="PF03098">
    <property type="entry name" value="An_peroxidase"/>
    <property type="match status" value="1"/>
</dbReference>
<dbReference type="Gene3D" id="1.10.640.10">
    <property type="entry name" value="Haem peroxidase domain superfamily, animal type"/>
    <property type="match status" value="1"/>
</dbReference>
<evidence type="ECO:0000313" key="6">
    <source>
        <dbReference type="Proteomes" id="UP001494588"/>
    </source>
</evidence>